<dbReference type="GO" id="GO:0016559">
    <property type="term" value="P:peroxisome fission"/>
    <property type="evidence" value="ECO:0007669"/>
    <property type="project" value="InterPro"/>
</dbReference>
<comment type="caution">
    <text evidence="5">The sequence shown here is derived from an EMBL/GenBank/DDBJ whole genome shotgun (WGS) entry which is preliminary data.</text>
</comment>
<keyword evidence="2" id="KW-0472">Membrane</keyword>
<dbReference type="OrthoDB" id="10005898at2759"/>
<keyword evidence="1" id="KW-0962">Peroxisome biogenesis</keyword>
<evidence type="ECO:0000313" key="6">
    <source>
        <dbReference type="Proteomes" id="UP000193685"/>
    </source>
</evidence>
<sequence length="235" mass="26311">MQRFAKLASSAGGVDRILMLVQYSLTLVLPSLVKRTLDPKALVTGQALTTAQLLLSAKRLRDLCSDYRIFARLVGYPAIHSWGIGVYNKPASARTGPIPSWIEDIQVLVNLAYQPMENAAYLSQHGILPLSKQTENKLWTWSCRMWAAHVFLDLYKLMLERQSTPSLQSSARIKTKEQQQARVHWLREVIINLAYAPLTLHWSAYQGIGLSERQVGALGLVAAVGQISKAWELTK</sequence>
<dbReference type="OMA" id="PLCVHWS"/>
<evidence type="ECO:0000256" key="1">
    <source>
        <dbReference type="ARBA" id="ARBA00022593"/>
    </source>
</evidence>
<keyword evidence="6" id="KW-1185">Reference proteome</keyword>
<protein>
    <recommendedName>
        <fullName evidence="7">Peroxisomal biogenesis factor 11</fullName>
    </recommendedName>
</protein>
<dbReference type="PANTHER" id="PTHR12652:SF25">
    <property type="entry name" value="MICROBODY (PEROXISOME) PROLIFERATION PROTEIN PEROXIN 11C (EUROFUNG)"/>
    <property type="match status" value="1"/>
</dbReference>
<name>A0A1Y2FMQ3_PROLT</name>
<dbReference type="Proteomes" id="UP000193685">
    <property type="component" value="Unassembled WGS sequence"/>
</dbReference>
<dbReference type="InterPro" id="IPR008733">
    <property type="entry name" value="PEX11"/>
</dbReference>
<gene>
    <name evidence="5" type="ORF">BCR37DRAFT_345063</name>
</gene>
<evidence type="ECO:0008006" key="7">
    <source>
        <dbReference type="Google" id="ProtNLM"/>
    </source>
</evidence>
<evidence type="ECO:0000256" key="3">
    <source>
        <dbReference type="ARBA" id="ARBA00023140"/>
    </source>
</evidence>
<evidence type="ECO:0000256" key="4">
    <source>
        <dbReference type="ARBA" id="ARBA00046271"/>
    </source>
</evidence>
<comment type="subcellular location">
    <subcellularLocation>
        <location evidence="4">Peroxisome membrane</location>
    </subcellularLocation>
</comment>
<evidence type="ECO:0000256" key="2">
    <source>
        <dbReference type="ARBA" id="ARBA00023136"/>
    </source>
</evidence>
<evidence type="ECO:0000313" key="5">
    <source>
        <dbReference type="EMBL" id="ORY84867.1"/>
    </source>
</evidence>
<dbReference type="AlphaFoldDB" id="A0A1Y2FMQ3"/>
<organism evidence="5 6">
    <name type="scientific">Protomyces lactucae-debilis</name>
    <dbReference type="NCBI Taxonomy" id="2754530"/>
    <lineage>
        <taxon>Eukaryota</taxon>
        <taxon>Fungi</taxon>
        <taxon>Dikarya</taxon>
        <taxon>Ascomycota</taxon>
        <taxon>Taphrinomycotina</taxon>
        <taxon>Taphrinomycetes</taxon>
        <taxon>Taphrinales</taxon>
        <taxon>Protomycetaceae</taxon>
        <taxon>Protomyces</taxon>
    </lineage>
</organism>
<dbReference type="Pfam" id="PF05648">
    <property type="entry name" value="PEX11"/>
    <property type="match status" value="1"/>
</dbReference>
<dbReference type="EMBL" id="MCFI01000005">
    <property type="protein sequence ID" value="ORY84867.1"/>
    <property type="molecule type" value="Genomic_DNA"/>
</dbReference>
<proteinExistence type="predicted"/>
<dbReference type="GeneID" id="63784197"/>
<dbReference type="RefSeq" id="XP_040726650.1">
    <property type="nucleotide sequence ID" value="XM_040867598.1"/>
</dbReference>
<dbReference type="GO" id="GO:0005778">
    <property type="term" value="C:peroxisomal membrane"/>
    <property type="evidence" value="ECO:0007669"/>
    <property type="project" value="UniProtKB-SubCell"/>
</dbReference>
<dbReference type="STRING" id="56484.A0A1Y2FMQ3"/>
<keyword evidence="3" id="KW-0576">Peroxisome</keyword>
<dbReference type="PANTHER" id="PTHR12652">
    <property type="entry name" value="PEROXISOMAL BIOGENESIS FACTOR 11"/>
    <property type="match status" value="1"/>
</dbReference>
<reference evidence="5 6" key="1">
    <citation type="submission" date="2016-07" db="EMBL/GenBank/DDBJ databases">
        <title>Pervasive Adenine N6-methylation of Active Genes in Fungi.</title>
        <authorList>
            <consortium name="DOE Joint Genome Institute"/>
            <person name="Mondo S.J."/>
            <person name="Dannebaum R.O."/>
            <person name="Kuo R.C."/>
            <person name="Labutti K."/>
            <person name="Haridas S."/>
            <person name="Kuo A."/>
            <person name="Salamov A."/>
            <person name="Ahrendt S.R."/>
            <person name="Lipzen A."/>
            <person name="Sullivan W."/>
            <person name="Andreopoulos W.B."/>
            <person name="Clum A."/>
            <person name="Lindquist E."/>
            <person name="Daum C."/>
            <person name="Ramamoorthy G.K."/>
            <person name="Gryganskyi A."/>
            <person name="Culley D."/>
            <person name="Magnuson J.K."/>
            <person name="James T.Y."/>
            <person name="O'Malley M.A."/>
            <person name="Stajich J.E."/>
            <person name="Spatafora J.W."/>
            <person name="Visel A."/>
            <person name="Grigoriev I.V."/>
        </authorList>
    </citation>
    <scope>NUCLEOTIDE SEQUENCE [LARGE SCALE GENOMIC DNA]</scope>
    <source>
        <strain evidence="5 6">12-1054</strain>
    </source>
</reference>
<accession>A0A1Y2FMQ3</accession>